<dbReference type="InterPro" id="IPR036864">
    <property type="entry name" value="Zn2-C6_fun-type_DNA-bd_sf"/>
</dbReference>
<dbReference type="PANTHER" id="PTHR38166">
    <property type="entry name" value="C2H2-TYPE DOMAIN-CONTAINING PROTEIN-RELATED"/>
    <property type="match status" value="1"/>
</dbReference>
<reference evidence="4" key="1">
    <citation type="submission" date="2023-06" db="EMBL/GenBank/DDBJ databases">
        <title>Genome-scale phylogeny and comparative genomics of the fungal order Sordariales.</title>
        <authorList>
            <consortium name="Lawrence Berkeley National Laboratory"/>
            <person name="Hensen N."/>
            <person name="Bonometti L."/>
            <person name="Westerberg I."/>
            <person name="Brannstrom I.O."/>
            <person name="Guillou S."/>
            <person name="Cros-Aarteil S."/>
            <person name="Calhoun S."/>
            <person name="Haridas S."/>
            <person name="Kuo A."/>
            <person name="Mondo S."/>
            <person name="Pangilinan J."/>
            <person name="Riley R."/>
            <person name="Labutti K."/>
            <person name="Andreopoulos B."/>
            <person name="Lipzen A."/>
            <person name="Chen C."/>
            <person name="Yanf M."/>
            <person name="Daum C."/>
            <person name="Ng V."/>
            <person name="Clum A."/>
            <person name="Steindorff A."/>
            <person name="Ohm R."/>
            <person name="Martin F."/>
            <person name="Silar P."/>
            <person name="Natvig D."/>
            <person name="Lalanne C."/>
            <person name="Gautier V."/>
            <person name="Ament-Velasquez S.L."/>
            <person name="Kruys A."/>
            <person name="Hutchinson M.I."/>
            <person name="Powell A.J."/>
            <person name="Barry K."/>
            <person name="Miller A.N."/>
            <person name="Grigoriev I.V."/>
            <person name="Debuchy R."/>
            <person name="Gladieux P."/>
            <person name="Thoren M.H."/>
            <person name="Johannesson H."/>
        </authorList>
    </citation>
    <scope>NUCLEOTIDE SEQUENCE</scope>
    <source>
        <strain evidence="4">SMH2532-1</strain>
    </source>
</reference>
<feature type="compositionally biased region" description="Polar residues" evidence="2">
    <location>
        <begin position="317"/>
        <end position="334"/>
    </location>
</feature>
<dbReference type="Pfam" id="PF00172">
    <property type="entry name" value="Zn_clus"/>
    <property type="match status" value="1"/>
</dbReference>
<dbReference type="Gene3D" id="4.10.240.10">
    <property type="entry name" value="Zn(2)-C6 fungal-type DNA-binding domain"/>
    <property type="match status" value="1"/>
</dbReference>
<dbReference type="InterPro" id="IPR001138">
    <property type="entry name" value="Zn2Cys6_DnaBD"/>
</dbReference>
<proteinExistence type="predicted"/>
<dbReference type="PANTHER" id="PTHR38166:SF1">
    <property type="entry name" value="C2H2-TYPE DOMAIN-CONTAINING PROTEIN"/>
    <property type="match status" value="1"/>
</dbReference>
<dbReference type="CDD" id="cd00067">
    <property type="entry name" value="GAL4"/>
    <property type="match status" value="1"/>
</dbReference>
<feature type="region of interest" description="Disordered" evidence="2">
    <location>
        <begin position="372"/>
        <end position="440"/>
    </location>
</feature>
<evidence type="ECO:0000313" key="4">
    <source>
        <dbReference type="EMBL" id="KAK0639559.1"/>
    </source>
</evidence>
<keyword evidence="1" id="KW-0539">Nucleus</keyword>
<dbReference type="EMBL" id="JAULSV010000007">
    <property type="protein sequence ID" value="KAK0639559.1"/>
    <property type="molecule type" value="Genomic_DNA"/>
</dbReference>
<dbReference type="SUPFAM" id="SSF57701">
    <property type="entry name" value="Zn2/Cys6 DNA-binding domain"/>
    <property type="match status" value="1"/>
</dbReference>
<evidence type="ECO:0000313" key="5">
    <source>
        <dbReference type="Proteomes" id="UP001174936"/>
    </source>
</evidence>
<dbReference type="SMART" id="SM00066">
    <property type="entry name" value="GAL4"/>
    <property type="match status" value="1"/>
</dbReference>
<evidence type="ECO:0000256" key="2">
    <source>
        <dbReference type="SAM" id="MobiDB-lite"/>
    </source>
</evidence>
<protein>
    <recommendedName>
        <fullName evidence="3">Zn(2)-C6 fungal-type domain-containing protein</fullName>
    </recommendedName>
</protein>
<sequence length="470" mass="51129">MNQPGMASPAVKHRHQMAGASGCFQCCRLNLRCDYERPTCTRCVRRGIECGYPRLRTSLAGPSGETDNKGLESSTRPQIMAIPAFSPGQGAGPPNPFDIVPVKQESLAASGIYDNDIYNLSSPNINPGFDWGFMEPTAWRPPGLINSMPPSLCASNGTSPRSNGSSPCLPGLHPVVRAPAHANGTSPLVFVHDFGEDDNIGVESPALQEHCGYSDPTRRLIESPTMPLVGQPEPDYPLFNCIVPEPENNWERLETSQLYQGSCGTYDEAPRLSQPLESESEPPLTTKPHLDRLFNMAVNIGKTVSLQPEKATRDNDLSSLLSQTPTSVISTPPTESGLDEKKARIIDGVVLHLQEKIKQVFYQARIRARVGQGEMPASTGQGGSSTSVTGAARNSDSAGQNRNKRKMGDRDLDDDEEDDADLFRPKRPADADPGQETPAYACPYFKYNPAMYKSARNCPGPGWPNVHRVK</sequence>
<dbReference type="GO" id="GO:0000981">
    <property type="term" value="F:DNA-binding transcription factor activity, RNA polymerase II-specific"/>
    <property type="evidence" value="ECO:0007669"/>
    <property type="project" value="InterPro"/>
</dbReference>
<accession>A0AA40CJM4</accession>
<feature type="compositionally biased region" description="Acidic residues" evidence="2">
    <location>
        <begin position="411"/>
        <end position="420"/>
    </location>
</feature>
<feature type="region of interest" description="Disordered" evidence="2">
    <location>
        <begin position="310"/>
        <end position="337"/>
    </location>
</feature>
<keyword evidence="5" id="KW-1185">Reference proteome</keyword>
<dbReference type="AlphaFoldDB" id="A0AA40CJM4"/>
<organism evidence="4 5">
    <name type="scientific">Cercophora newfieldiana</name>
    <dbReference type="NCBI Taxonomy" id="92897"/>
    <lineage>
        <taxon>Eukaryota</taxon>
        <taxon>Fungi</taxon>
        <taxon>Dikarya</taxon>
        <taxon>Ascomycota</taxon>
        <taxon>Pezizomycotina</taxon>
        <taxon>Sordariomycetes</taxon>
        <taxon>Sordariomycetidae</taxon>
        <taxon>Sordariales</taxon>
        <taxon>Lasiosphaeriaceae</taxon>
        <taxon>Cercophora</taxon>
    </lineage>
</organism>
<comment type="caution">
    <text evidence="4">The sequence shown here is derived from an EMBL/GenBank/DDBJ whole genome shotgun (WGS) entry which is preliminary data.</text>
</comment>
<evidence type="ECO:0000259" key="3">
    <source>
        <dbReference type="PROSITE" id="PS50048"/>
    </source>
</evidence>
<name>A0AA40CJM4_9PEZI</name>
<feature type="compositionally biased region" description="Basic and acidic residues" evidence="2">
    <location>
        <begin position="421"/>
        <end position="430"/>
    </location>
</feature>
<evidence type="ECO:0000256" key="1">
    <source>
        <dbReference type="ARBA" id="ARBA00023242"/>
    </source>
</evidence>
<dbReference type="GO" id="GO:0008270">
    <property type="term" value="F:zinc ion binding"/>
    <property type="evidence" value="ECO:0007669"/>
    <property type="project" value="InterPro"/>
</dbReference>
<gene>
    <name evidence="4" type="ORF">B0T16DRAFT_245717</name>
</gene>
<feature type="domain" description="Zn(2)-C6 fungal-type" evidence="3">
    <location>
        <begin position="22"/>
        <end position="52"/>
    </location>
</feature>
<dbReference type="PROSITE" id="PS50048">
    <property type="entry name" value="ZN2_CY6_FUNGAL_2"/>
    <property type="match status" value="1"/>
</dbReference>
<dbReference type="Proteomes" id="UP001174936">
    <property type="component" value="Unassembled WGS sequence"/>
</dbReference>